<dbReference type="PRINTS" id="PR00455">
    <property type="entry name" value="HTHTETR"/>
</dbReference>
<dbReference type="InterPro" id="IPR001647">
    <property type="entry name" value="HTH_TetR"/>
</dbReference>
<dbReference type="PANTHER" id="PTHR43479">
    <property type="entry name" value="ACREF/ENVCD OPERON REPRESSOR-RELATED"/>
    <property type="match status" value="1"/>
</dbReference>
<gene>
    <name evidence="5" type="ORF">MKY91_09240</name>
</gene>
<keyword evidence="2 3" id="KW-0238">DNA-binding</keyword>
<name>A0ABU9VHE2_9BACI</name>
<accession>A0ABU9VHE2</accession>
<dbReference type="InterPro" id="IPR009057">
    <property type="entry name" value="Homeodomain-like_sf"/>
</dbReference>
<organism evidence="5 6">
    <name type="scientific">Alkalicoccobacillus gibsonii</name>
    <dbReference type="NCBI Taxonomy" id="79881"/>
    <lineage>
        <taxon>Bacteria</taxon>
        <taxon>Bacillati</taxon>
        <taxon>Bacillota</taxon>
        <taxon>Bacilli</taxon>
        <taxon>Bacillales</taxon>
        <taxon>Bacillaceae</taxon>
        <taxon>Alkalicoccobacillus</taxon>
    </lineage>
</organism>
<feature type="DNA-binding region" description="H-T-H motif" evidence="3">
    <location>
        <begin position="36"/>
        <end position="55"/>
    </location>
</feature>
<evidence type="ECO:0000256" key="1">
    <source>
        <dbReference type="ARBA" id="ARBA00022491"/>
    </source>
</evidence>
<dbReference type="Proteomes" id="UP001418796">
    <property type="component" value="Unassembled WGS sequence"/>
</dbReference>
<evidence type="ECO:0000259" key="4">
    <source>
        <dbReference type="PROSITE" id="PS50977"/>
    </source>
</evidence>
<evidence type="ECO:0000256" key="3">
    <source>
        <dbReference type="PROSITE-ProRule" id="PRU00335"/>
    </source>
</evidence>
<comment type="caution">
    <text evidence="5">The sequence shown here is derived from an EMBL/GenBank/DDBJ whole genome shotgun (WGS) entry which is preliminary data.</text>
</comment>
<dbReference type="InterPro" id="IPR050624">
    <property type="entry name" value="HTH-type_Tx_Regulator"/>
</dbReference>
<dbReference type="Gene3D" id="1.10.357.10">
    <property type="entry name" value="Tetracycline Repressor, domain 2"/>
    <property type="match status" value="1"/>
</dbReference>
<dbReference type="PROSITE" id="PS50977">
    <property type="entry name" value="HTH_TETR_2"/>
    <property type="match status" value="1"/>
</dbReference>
<feature type="domain" description="HTH tetR-type" evidence="4">
    <location>
        <begin position="13"/>
        <end position="73"/>
    </location>
</feature>
<dbReference type="PANTHER" id="PTHR43479:SF11">
    <property type="entry name" value="ACREF_ENVCD OPERON REPRESSOR-RELATED"/>
    <property type="match status" value="1"/>
</dbReference>
<protein>
    <submittedName>
        <fullName evidence="5">TetR/AcrR family transcriptional regulator</fullName>
    </submittedName>
</protein>
<dbReference type="RefSeq" id="WP_343130269.1">
    <property type="nucleotide sequence ID" value="NZ_JBCITK010000001.1"/>
</dbReference>
<evidence type="ECO:0000313" key="6">
    <source>
        <dbReference type="Proteomes" id="UP001418796"/>
    </source>
</evidence>
<evidence type="ECO:0000313" key="5">
    <source>
        <dbReference type="EMBL" id="MEN0643328.1"/>
    </source>
</evidence>
<sequence>MKKKKKTETKTKLNTSVNIIQIAHQLFMDKGYANVSTRMIAKECGLTQPALYHHYPNKVSIYLAVLQTDLKKTEEAIQSIFARNESIRDALLEMTIYILLNRPKNLGQINSDMKLHMDKEQQLTIRKYWTDAYLSPIEQLLKESSLHAHLIEDPYHLTKLAHVYLGMVHQQLPEMDRLTNVDEHVARDRAEFLVTVYLDGILSKKD</sequence>
<keyword evidence="6" id="KW-1185">Reference proteome</keyword>
<dbReference type="Pfam" id="PF00440">
    <property type="entry name" value="TetR_N"/>
    <property type="match status" value="1"/>
</dbReference>
<dbReference type="SUPFAM" id="SSF46689">
    <property type="entry name" value="Homeodomain-like"/>
    <property type="match status" value="1"/>
</dbReference>
<evidence type="ECO:0000256" key="2">
    <source>
        <dbReference type="ARBA" id="ARBA00023125"/>
    </source>
</evidence>
<keyword evidence="1" id="KW-0678">Repressor</keyword>
<dbReference type="EMBL" id="JBCITK010000001">
    <property type="protein sequence ID" value="MEN0643328.1"/>
    <property type="molecule type" value="Genomic_DNA"/>
</dbReference>
<proteinExistence type="predicted"/>
<reference evidence="5 6" key="1">
    <citation type="submission" date="2024-03" db="EMBL/GenBank/DDBJ databases">
        <title>Bacilli Hybrid Assemblies.</title>
        <authorList>
            <person name="Kovac J."/>
        </authorList>
    </citation>
    <scope>NUCLEOTIDE SEQUENCE [LARGE SCALE GENOMIC DNA]</scope>
    <source>
        <strain evidence="5 6">FSL R7-0666</strain>
    </source>
</reference>